<sequence length="308" mass="33655">MTLTQLEIFSLVAELQGFTSAAHRLGISQSAVSHAIKALEQELGVELFRRHQSLVEPSDIGQQLLGRARAMLGLANTLQQEAADARGMRCGTLRIGSFGPTASIRLLPAILSEFRAAHPGIEVHVDEGPDRQVLQWLDERRIDVGFVVLEQERFDTFALFEDQMVALLPAGHPLAARDTLALQDLCDDAFILTEAGSSELVTRLFDAGQLRPKVRYRCAQLLSTLEAVSRGDGLSLVAEASLPQAHDPRYVRRPLSPRVPRQIGLAVLDRRQSSPATLAFIEIAQSLGRSSKFQAGHLSSTHSSPACR</sequence>
<dbReference type="GO" id="GO:0003677">
    <property type="term" value="F:DNA binding"/>
    <property type="evidence" value="ECO:0007669"/>
    <property type="project" value="UniProtKB-KW"/>
</dbReference>
<keyword evidence="8" id="KW-1185">Reference proteome</keyword>
<organism evidence="7 9">
    <name type="scientific">Pseudomonas grimontii</name>
    <dbReference type="NCBI Taxonomy" id="129847"/>
    <lineage>
        <taxon>Bacteria</taxon>
        <taxon>Pseudomonadati</taxon>
        <taxon>Pseudomonadota</taxon>
        <taxon>Gammaproteobacteria</taxon>
        <taxon>Pseudomonadales</taxon>
        <taxon>Pseudomonadaceae</taxon>
        <taxon>Pseudomonas</taxon>
    </lineage>
</organism>
<dbReference type="Gene3D" id="1.10.10.10">
    <property type="entry name" value="Winged helix-like DNA-binding domain superfamily/Winged helix DNA-binding domain"/>
    <property type="match status" value="1"/>
</dbReference>
<accession>A0A1H1H716</accession>
<gene>
    <name evidence="7" type="ORF">FIV39_10840</name>
    <name evidence="6" type="ORF">SAMN04490186_4030</name>
</gene>
<dbReference type="PROSITE" id="PS50931">
    <property type="entry name" value="HTH_LYSR"/>
    <property type="match status" value="1"/>
</dbReference>
<dbReference type="EMBL" id="FNKM01000002">
    <property type="protein sequence ID" value="SDR21153.1"/>
    <property type="molecule type" value="Genomic_DNA"/>
</dbReference>
<dbReference type="Pfam" id="PF00126">
    <property type="entry name" value="HTH_1"/>
    <property type="match status" value="1"/>
</dbReference>
<dbReference type="PRINTS" id="PR00039">
    <property type="entry name" value="HTHLYSR"/>
</dbReference>
<dbReference type="OrthoDB" id="63123at2"/>
<dbReference type="InterPro" id="IPR036388">
    <property type="entry name" value="WH-like_DNA-bd_sf"/>
</dbReference>
<keyword evidence="3 6" id="KW-0238">DNA-binding</keyword>
<reference evidence="6 8" key="1">
    <citation type="submission" date="2016-10" db="EMBL/GenBank/DDBJ databases">
        <authorList>
            <person name="Varghese N."/>
            <person name="Submissions S."/>
        </authorList>
    </citation>
    <scope>NUCLEOTIDE SEQUENCE [LARGE SCALE GENOMIC DNA]</scope>
    <source>
        <strain evidence="6 8">BS2976</strain>
    </source>
</reference>
<dbReference type="InterPro" id="IPR050950">
    <property type="entry name" value="HTH-type_LysR_regulators"/>
</dbReference>
<dbReference type="Gene3D" id="3.40.190.290">
    <property type="match status" value="1"/>
</dbReference>
<proteinExistence type="inferred from homology"/>
<evidence type="ECO:0000256" key="1">
    <source>
        <dbReference type="ARBA" id="ARBA00009437"/>
    </source>
</evidence>
<evidence type="ECO:0000313" key="8">
    <source>
        <dbReference type="Proteomes" id="UP000198740"/>
    </source>
</evidence>
<evidence type="ECO:0000259" key="5">
    <source>
        <dbReference type="PROSITE" id="PS50931"/>
    </source>
</evidence>
<dbReference type="InterPro" id="IPR000847">
    <property type="entry name" value="LysR_HTH_N"/>
</dbReference>
<protein>
    <submittedName>
        <fullName evidence="6">DNA-binding transcriptional regulator, LysR family</fullName>
    </submittedName>
    <submittedName>
        <fullName evidence="7">LysR family transcriptional regulator</fullName>
    </submittedName>
</protein>
<dbReference type="Proteomes" id="UP000317267">
    <property type="component" value="Unassembled WGS sequence"/>
</dbReference>
<dbReference type="PANTHER" id="PTHR30419">
    <property type="entry name" value="HTH-TYPE TRANSCRIPTIONAL REGULATOR YBHD"/>
    <property type="match status" value="1"/>
</dbReference>
<dbReference type="SUPFAM" id="SSF53850">
    <property type="entry name" value="Periplasmic binding protein-like II"/>
    <property type="match status" value="1"/>
</dbReference>
<evidence type="ECO:0000313" key="9">
    <source>
        <dbReference type="Proteomes" id="UP000317267"/>
    </source>
</evidence>
<keyword evidence="2" id="KW-0805">Transcription regulation</keyword>
<name>A0A1H1H716_9PSED</name>
<keyword evidence="4" id="KW-0804">Transcription</keyword>
<feature type="domain" description="HTH lysR-type" evidence="5">
    <location>
        <begin position="1"/>
        <end position="58"/>
    </location>
</feature>
<evidence type="ECO:0000313" key="7">
    <source>
        <dbReference type="EMBL" id="TWR67188.1"/>
    </source>
</evidence>
<evidence type="ECO:0000256" key="2">
    <source>
        <dbReference type="ARBA" id="ARBA00023015"/>
    </source>
</evidence>
<dbReference type="RefSeq" id="WP_090404000.1">
    <property type="nucleotide sequence ID" value="NZ_FNKM01000002.1"/>
</dbReference>
<evidence type="ECO:0000313" key="6">
    <source>
        <dbReference type="EMBL" id="SDR21153.1"/>
    </source>
</evidence>
<dbReference type="CDD" id="cd05466">
    <property type="entry name" value="PBP2_LTTR_substrate"/>
    <property type="match status" value="1"/>
</dbReference>
<comment type="similarity">
    <text evidence="1">Belongs to the LysR transcriptional regulatory family.</text>
</comment>
<dbReference type="EMBL" id="VFES01000005">
    <property type="protein sequence ID" value="TWR67188.1"/>
    <property type="molecule type" value="Genomic_DNA"/>
</dbReference>
<dbReference type="AlphaFoldDB" id="A0A1H1H716"/>
<dbReference type="PANTHER" id="PTHR30419:SF24">
    <property type="entry name" value="HTH-TYPE TRANSCRIPTIONAL REGULATOR CZCR"/>
    <property type="match status" value="1"/>
</dbReference>
<dbReference type="Proteomes" id="UP000198740">
    <property type="component" value="Unassembled WGS sequence"/>
</dbReference>
<evidence type="ECO:0000256" key="3">
    <source>
        <dbReference type="ARBA" id="ARBA00023125"/>
    </source>
</evidence>
<dbReference type="InterPro" id="IPR036390">
    <property type="entry name" value="WH_DNA-bd_sf"/>
</dbReference>
<dbReference type="GO" id="GO:0005829">
    <property type="term" value="C:cytosol"/>
    <property type="evidence" value="ECO:0007669"/>
    <property type="project" value="TreeGrafter"/>
</dbReference>
<comment type="caution">
    <text evidence="7">The sequence shown here is derived from an EMBL/GenBank/DDBJ whole genome shotgun (WGS) entry which is preliminary data.</text>
</comment>
<reference evidence="7 9" key="2">
    <citation type="submission" date="2019-06" db="EMBL/GenBank/DDBJ databases">
        <title>Pseudomonas bimorpha sp. nov. isolated from bovine raw milk and skim milk concentrate.</title>
        <authorList>
            <person name="Hofmann K."/>
            <person name="Huptas C."/>
            <person name="Doll E."/>
            <person name="Scherer S."/>
            <person name="Wenning M."/>
        </authorList>
    </citation>
    <scope>NUCLEOTIDE SEQUENCE [LARGE SCALE GENOMIC DNA]</scope>
    <source>
        <strain evidence="7 9">DSM 17515</strain>
    </source>
</reference>
<dbReference type="Pfam" id="PF03466">
    <property type="entry name" value="LysR_substrate"/>
    <property type="match status" value="1"/>
</dbReference>
<dbReference type="InterPro" id="IPR005119">
    <property type="entry name" value="LysR_subst-bd"/>
</dbReference>
<dbReference type="FunFam" id="1.10.10.10:FF:000001">
    <property type="entry name" value="LysR family transcriptional regulator"/>
    <property type="match status" value="1"/>
</dbReference>
<dbReference type="SUPFAM" id="SSF46785">
    <property type="entry name" value="Winged helix' DNA-binding domain"/>
    <property type="match status" value="1"/>
</dbReference>
<dbReference type="GO" id="GO:0003700">
    <property type="term" value="F:DNA-binding transcription factor activity"/>
    <property type="evidence" value="ECO:0007669"/>
    <property type="project" value="InterPro"/>
</dbReference>
<evidence type="ECO:0000256" key="4">
    <source>
        <dbReference type="ARBA" id="ARBA00023163"/>
    </source>
</evidence>